<dbReference type="SMART" id="SM00185">
    <property type="entry name" value="ARM"/>
    <property type="match status" value="4"/>
</dbReference>
<dbReference type="GO" id="GO:0008270">
    <property type="term" value="F:zinc ion binding"/>
    <property type="evidence" value="ECO:0007669"/>
    <property type="project" value="UniProtKB-KW"/>
</dbReference>
<dbReference type="InterPro" id="IPR016024">
    <property type="entry name" value="ARM-type_fold"/>
</dbReference>
<evidence type="ECO:0000259" key="7">
    <source>
        <dbReference type="PROSITE" id="PS50178"/>
    </source>
</evidence>
<dbReference type="Pfam" id="PF06943">
    <property type="entry name" value="zf-LSD1"/>
    <property type="match status" value="1"/>
</dbReference>
<dbReference type="Gene3D" id="2.20.70.10">
    <property type="match status" value="2"/>
</dbReference>
<dbReference type="PROSITE" id="PS50178">
    <property type="entry name" value="ZF_FYVE"/>
    <property type="match status" value="1"/>
</dbReference>
<evidence type="ECO:0000256" key="5">
    <source>
        <dbReference type="SAM" id="MobiDB-lite"/>
    </source>
</evidence>
<evidence type="ECO:0000256" key="1">
    <source>
        <dbReference type="ARBA" id="ARBA00022723"/>
    </source>
</evidence>
<feature type="region of interest" description="Disordered" evidence="5">
    <location>
        <begin position="66"/>
        <end position="143"/>
    </location>
</feature>
<dbReference type="SMART" id="SM00456">
    <property type="entry name" value="WW"/>
    <property type="match status" value="2"/>
</dbReference>
<evidence type="ECO:0008006" key="10">
    <source>
        <dbReference type="Google" id="ProtNLM"/>
    </source>
</evidence>
<dbReference type="InterPro" id="IPR000306">
    <property type="entry name" value="Znf_FYVE"/>
</dbReference>
<organism evidence="8 9">
    <name type="scientific">Peronospora matthiolae</name>
    <dbReference type="NCBI Taxonomy" id="2874970"/>
    <lineage>
        <taxon>Eukaryota</taxon>
        <taxon>Sar</taxon>
        <taxon>Stramenopiles</taxon>
        <taxon>Oomycota</taxon>
        <taxon>Peronosporomycetes</taxon>
        <taxon>Peronosporales</taxon>
        <taxon>Peronosporaceae</taxon>
        <taxon>Peronospora</taxon>
    </lineage>
</organism>
<evidence type="ECO:0000259" key="6">
    <source>
        <dbReference type="PROSITE" id="PS50020"/>
    </source>
</evidence>
<name>A0AAV1V1Q7_9STRA</name>
<reference evidence="8" key="1">
    <citation type="submission" date="2024-01" db="EMBL/GenBank/DDBJ databases">
        <authorList>
            <person name="Webb A."/>
        </authorList>
    </citation>
    <scope>NUCLEOTIDE SEQUENCE</scope>
    <source>
        <strain evidence="8">Pm1</strain>
    </source>
</reference>
<dbReference type="SUPFAM" id="SSF57903">
    <property type="entry name" value="FYVE/PHD zinc finger"/>
    <property type="match status" value="1"/>
</dbReference>
<keyword evidence="2 4" id="KW-0863">Zinc-finger</keyword>
<evidence type="ECO:0000256" key="2">
    <source>
        <dbReference type="ARBA" id="ARBA00022771"/>
    </source>
</evidence>
<dbReference type="InterPro" id="IPR001202">
    <property type="entry name" value="WW_dom"/>
</dbReference>
<dbReference type="Gene3D" id="3.30.40.10">
    <property type="entry name" value="Zinc/RING finger domain, C3HC4 (zinc finger)"/>
    <property type="match status" value="1"/>
</dbReference>
<dbReference type="Pfam" id="PF00397">
    <property type="entry name" value="WW"/>
    <property type="match status" value="2"/>
</dbReference>
<dbReference type="InterPro" id="IPR011011">
    <property type="entry name" value="Znf_FYVE_PHD"/>
</dbReference>
<sequence>MSSREGEWTRVKDAHGRYFYVNHVTRETSWHLPTEDPLPQGWEELIDGQGRVYFVDHNARTTTWMDPRVAAARRRTRGQSVASGRLPSRQNNPSLTSANEAMEKEQSPTYEDPRRASGGSAGGSGTASNGYMRPSYNASSNNNLSTGSLASSAISRGTKDHGSRASTSTLLEKYLDETSLEATAVKQVTTSTTVPVDLEKQLPSHLKEQSKDTGDHTLDKVEKEESDYEDMGEATDMFLPPEAVVVDMEEPVADAQLERSVSLRTESRTRKDVPNEEIGMQQLLSMSNVSNLGQDSSFASADVHVVLRRYFAPIFVRDDDSPACKHCGVRFGTFRRRHHCRLCGNVYCADCTTNKVKLPIEAETYEKEQPVCTRCFRNVKAGDFFSIVGLRHKVDDPTSTVDDKVEQVMQLALALSAGRPETDGNMGLHRVAQLNDVEAAGGVASFCQLLNTDVEPLQQAALEMLANLVELENNAGNEISTGEAFAQSGACAQVVKILENWGMEQQLGHSPGPEAESMALRLVYHICQSTACQASLRTAGGGTHLLKLLSVDSSSSLKMRVQAARCLNRFVQKNAENITEMIQNKGIALLCTVLKDFIKLRRDGSLGTSGIDVRDESYEVAIEAILSTICECIHFVDNGASQVQRGVQQIPADSIHSFVTALQKGGRVNRMLASQVLIQVSKEPSLITFLAEEKVFIKEVMWMLDSDDDFTIASEILCGLCSTMPKQSSNNAVSGQKADDVHKQVLKVIYDLEVFNLVLKKLNACVTGEKQLVGEITFQRNLLSITMSYSADSAAYVDYICSRDCVPTLSAFLLSRKERLIPLCAQTLMNLCESNPSIFDELYDRNVSDLFHKLLQTPPDENRLSALRYFRALVDNERPFTVGVLDTLFLMASRRDEVLKGGSLDVLARLSGVKLITAMLDPLDDLSTAKVGGMVQKLQEHVVSAAYFPVLTTIACSSGDSDMRNDAIKCLTCAVSGGEELVERMLDQEELHTFWKGLRRWMDVPETKLTPIETQLNEALLQLLYLVLKAAPARIARMGKDEVTNLVTIVTEFVVSQPSRVVTGFRITRFLIECDIWKDSFVALYAVKSTKTGLKFLQAVMDGIDQPGATAQEGSENDLFNDSVTILKELITDLQEFGEGDEYGSVTPANDAIINSVTSAGVHVFLLELLRKFGAKGSIRKTECEVEVADETVAEESHEYVETQVLELLARLVRSRQICLLILEAGEALDALVTAYEATTDDYAASTPTRKLVAQDLGNILIQLSSDPLEFRKMLYDHRAVLPHAIMSNVLSTTVEVAKTAEEIVLNLVESDFATCPLWLDLIEKANVRLVFRVVVVSKQPSVQVTAARKLIDIVFSHPDILDDEEFGLSTDEKTTLVSMLINFFVDFDPRTSVVGVLALTLLLKNGQPLNAEQMERVAVEGAVSLVYWMQRGTERQQENAVKLLHDGVTDPAILNKFYEQLQAPLVQRETAFLLELGQQLLDVEIKTNSDGLFKRCRLMQGLLKVIDFDALPSDCMEIIEEVSAYLLHLADEENEKLGHANEEVEEKTLREKFLLVITRFLSVLVQSRTFHSTLVHQGAIEKLTSVVNKQKNVAEPLREVVDNTRRLLRKLCVCEVPRLVACNGVDILLETVMKYDENDAEPDSERVAEMLETFNAVVECGVAGRSALMETDNFFSSLARGYKIVCGDISEDEAVLTAKLLDTDPDGHIVGLDIACGLCLLVFLFGRGGAYRERVFQETLLLKYIVAIMDWFPSIFSLDEELVATELKAKFCLIFASGLPFLKTGVTFAGRSFLRPEDKGAFIKSTMSVYAKTLTTFGDGHHSAELFCASCEGLKSLFHSNSAGAVLGDDGLKELETLLREQMFRSLKTSTYSVECVVALSEAAADVLFAQSVLCDDQLVEKEPVRSSWLVAGVLHAFFNWESLGDDLDVSILFTLLQQFCSSSEIRNFLYDHIDYAKLVDIMVMFARDSKWRRWRKYVLNTLMLLGEEDALEQATQAGLLEPMPMQTSTLSLCRDNELSTCALRCFHCRDVVDAPMQTNLCMSPCPHCQKAIAVASDNSPTAVEAVASVVKNKSTTNGGALRRVLPAEDHEFVCVNCSNVLELPDGLDPSEIVCPHCLQLASVKKTSQSMTSALSRERKRSSGSSVRSVESGGSLSKDSSSSGIDVRDTKVVSCGHCGKHLIVKNGASAVKCPSCHGVSKLSTTTTQEMMRCKNCNTLLSLPAGARAYKCMKCLQTTRLS</sequence>
<dbReference type="Pfam" id="PF01363">
    <property type="entry name" value="FYVE"/>
    <property type="match status" value="1"/>
</dbReference>
<feature type="region of interest" description="Disordered" evidence="5">
    <location>
        <begin position="199"/>
        <end position="230"/>
    </location>
</feature>
<feature type="domain" description="FYVE-type" evidence="7">
    <location>
        <begin position="318"/>
        <end position="380"/>
    </location>
</feature>
<dbReference type="InterPro" id="IPR011989">
    <property type="entry name" value="ARM-like"/>
</dbReference>
<keyword evidence="3" id="KW-0862">Zinc</keyword>
<dbReference type="InterPro" id="IPR013083">
    <property type="entry name" value="Znf_RING/FYVE/PHD"/>
</dbReference>
<comment type="caution">
    <text evidence="8">The sequence shown here is derived from an EMBL/GenBank/DDBJ whole genome shotgun (WGS) entry which is preliminary data.</text>
</comment>
<dbReference type="PROSITE" id="PS50020">
    <property type="entry name" value="WW_DOMAIN_2"/>
    <property type="match status" value="2"/>
</dbReference>
<dbReference type="InterPro" id="IPR000225">
    <property type="entry name" value="Armadillo"/>
</dbReference>
<proteinExistence type="predicted"/>
<keyword evidence="1" id="KW-0479">Metal-binding</keyword>
<dbReference type="InterPro" id="IPR036020">
    <property type="entry name" value="WW_dom_sf"/>
</dbReference>
<feature type="domain" description="WW" evidence="6">
    <location>
        <begin position="2"/>
        <end position="35"/>
    </location>
</feature>
<dbReference type="SUPFAM" id="SSF48371">
    <property type="entry name" value="ARM repeat"/>
    <property type="match status" value="2"/>
</dbReference>
<dbReference type="EMBL" id="CAKLBY020000259">
    <property type="protein sequence ID" value="CAK7940720.1"/>
    <property type="molecule type" value="Genomic_DNA"/>
</dbReference>
<feature type="compositionally biased region" description="Low complexity" evidence="5">
    <location>
        <begin position="2144"/>
        <end position="2165"/>
    </location>
</feature>
<dbReference type="InterPro" id="IPR005735">
    <property type="entry name" value="Znf_LSD1"/>
</dbReference>
<feature type="domain" description="WW" evidence="6">
    <location>
        <begin position="36"/>
        <end position="69"/>
    </location>
</feature>
<dbReference type="Gene3D" id="1.25.10.10">
    <property type="entry name" value="Leucine-rich Repeat Variant"/>
    <property type="match status" value="3"/>
</dbReference>
<evidence type="ECO:0000256" key="4">
    <source>
        <dbReference type="PROSITE-ProRule" id="PRU00091"/>
    </source>
</evidence>
<gene>
    <name evidence="8" type="ORF">PM001_LOCUS25870</name>
</gene>
<dbReference type="SUPFAM" id="SSF51045">
    <property type="entry name" value="WW domain"/>
    <property type="match status" value="2"/>
</dbReference>
<feature type="compositionally biased region" description="Basic and acidic residues" evidence="5">
    <location>
        <begin position="199"/>
        <end position="223"/>
    </location>
</feature>
<dbReference type="InterPro" id="IPR017455">
    <property type="entry name" value="Znf_FYVE-rel"/>
</dbReference>
<evidence type="ECO:0000313" key="8">
    <source>
        <dbReference type="EMBL" id="CAK7940720.1"/>
    </source>
</evidence>
<dbReference type="PANTHER" id="PTHR23164">
    <property type="entry name" value="EARLY ENDOSOME ANTIGEN 1"/>
    <property type="match status" value="1"/>
</dbReference>
<dbReference type="Proteomes" id="UP001162060">
    <property type="component" value="Unassembled WGS sequence"/>
</dbReference>
<dbReference type="PANTHER" id="PTHR23164:SF29">
    <property type="entry name" value="E3 UBIQUITIN-PROTEIN LIGASE PIB1"/>
    <property type="match status" value="1"/>
</dbReference>
<feature type="region of interest" description="Disordered" evidence="5">
    <location>
        <begin position="2130"/>
        <end position="2166"/>
    </location>
</feature>
<evidence type="ECO:0000256" key="3">
    <source>
        <dbReference type="ARBA" id="ARBA00022833"/>
    </source>
</evidence>
<evidence type="ECO:0000313" key="9">
    <source>
        <dbReference type="Proteomes" id="UP001162060"/>
    </source>
</evidence>
<protein>
    <recommendedName>
        <fullName evidence="10">HECT-type E3 ubiquitin transferase</fullName>
    </recommendedName>
</protein>
<dbReference type="PROSITE" id="PS01159">
    <property type="entry name" value="WW_DOMAIN_1"/>
    <property type="match status" value="2"/>
</dbReference>
<feature type="compositionally biased region" description="Polar residues" evidence="5">
    <location>
        <begin position="78"/>
        <end position="99"/>
    </location>
</feature>
<feature type="compositionally biased region" description="Basic and acidic residues" evidence="5">
    <location>
        <begin position="101"/>
        <end position="115"/>
    </location>
</feature>
<accession>A0AAV1V1Q7</accession>
<dbReference type="CDD" id="cd00201">
    <property type="entry name" value="WW"/>
    <property type="match status" value="2"/>
</dbReference>
<dbReference type="SMART" id="SM00064">
    <property type="entry name" value="FYVE"/>
    <property type="match status" value="1"/>
</dbReference>